<feature type="signal peptide" evidence="1">
    <location>
        <begin position="1"/>
        <end position="20"/>
    </location>
</feature>
<dbReference type="STRING" id="1465490.SAMN05444277_101799"/>
<dbReference type="RefSeq" id="WP_090654666.1">
    <property type="nucleotide sequence ID" value="NZ_FOXQ01000001.1"/>
</dbReference>
<gene>
    <name evidence="2" type="ORF">SAMN05444277_101799</name>
</gene>
<accession>A0A1I5SJT7</accession>
<reference evidence="2 3" key="1">
    <citation type="submission" date="2016-10" db="EMBL/GenBank/DDBJ databases">
        <authorList>
            <person name="de Groot N.N."/>
        </authorList>
    </citation>
    <scope>NUCLEOTIDE SEQUENCE [LARGE SCALE GENOMIC DNA]</scope>
    <source>
        <strain evidence="2 3">DSM 28286</strain>
    </source>
</reference>
<dbReference type="Proteomes" id="UP000199031">
    <property type="component" value="Unassembled WGS sequence"/>
</dbReference>
<keyword evidence="3" id="KW-1185">Reference proteome</keyword>
<dbReference type="OrthoDB" id="673130at2"/>
<evidence type="ECO:0000313" key="3">
    <source>
        <dbReference type="Proteomes" id="UP000199031"/>
    </source>
</evidence>
<dbReference type="AlphaFoldDB" id="A0A1I5SJT7"/>
<proteinExistence type="predicted"/>
<feature type="chain" id="PRO_5011436396" description="Lipocalin-like domain-containing protein" evidence="1">
    <location>
        <begin position="21"/>
        <end position="139"/>
    </location>
</feature>
<keyword evidence="1" id="KW-0732">Signal</keyword>
<evidence type="ECO:0000256" key="1">
    <source>
        <dbReference type="SAM" id="SignalP"/>
    </source>
</evidence>
<protein>
    <recommendedName>
        <fullName evidence="4">Lipocalin-like domain-containing protein</fullName>
    </recommendedName>
</protein>
<name>A0A1I5SJT7_9BACT</name>
<evidence type="ECO:0008006" key="4">
    <source>
        <dbReference type="Google" id="ProtNLM"/>
    </source>
</evidence>
<organism evidence="2 3">
    <name type="scientific">Parafilimonas terrae</name>
    <dbReference type="NCBI Taxonomy" id="1465490"/>
    <lineage>
        <taxon>Bacteria</taxon>
        <taxon>Pseudomonadati</taxon>
        <taxon>Bacteroidota</taxon>
        <taxon>Chitinophagia</taxon>
        <taxon>Chitinophagales</taxon>
        <taxon>Chitinophagaceae</taxon>
        <taxon>Parafilimonas</taxon>
    </lineage>
</organism>
<dbReference type="EMBL" id="FOXQ01000001">
    <property type="protein sequence ID" value="SFP70989.1"/>
    <property type="molecule type" value="Genomic_DNA"/>
</dbReference>
<evidence type="ECO:0000313" key="2">
    <source>
        <dbReference type="EMBL" id="SFP70989.1"/>
    </source>
</evidence>
<sequence length="139" mass="15333">MKKLTLFVSAFVMCAFAANAQCDKKIKWNASKMEMVDTSGNVRSKDGIITVITGDGKIVVTAAEDNEQLSGGITDYVCNWKDRNNGSMSFKSLLTDTHGKERHATITIEAKDGKTVMVFSAEEELTKMQLPIDAYEEIN</sequence>